<keyword evidence="14" id="KW-1185">Reference proteome</keyword>
<dbReference type="CDD" id="cd00671">
    <property type="entry name" value="ArgRS_core"/>
    <property type="match status" value="1"/>
</dbReference>
<dbReference type="EMBL" id="JBBUTG010000004">
    <property type="protein sequence ID" value="MEK8031160.1"/>
    <property type="molecule type" value="Genomic_DNA"/>
</dbReference>
<dbReference type="SUPFAM" id="SSF55190">
    <property type="entry name" value="Arginyl-tRNA synthetase (ArgRS), N-terminal 'additional' domain"/>
    <property type="match status" value="1"/>
</dbReference>
<feature type="domain" description="Arginyl tRNA synthetase N-terminal" evidence="12">
    <location>
        <begin position="5"/>
        <end position="90"/>
    </location>
</feature>
<feature type="chain" id="PRO_5047064163" description="Arginine--tRNA ligase" evidence="10">
    <location>
        <begin position="21"/>
        <end position="576"/>
    </location>
</feature>
<proteinExistence type="inferred from homology"/>
<dbReference type="SMART" id="SM00836">
    <property type="entry name" value="DALR_1"/>
    <property type="match status" value="1"/>
</dbReference>
<dbReference type="SMART" id="SM01016">
    <property type="entry name" value="Arg_tRNA_synt_N"/>
    <property type="match status" value="1"/>
</dbReference>
<evidence type="ECO:0000256" key="1">
    <source>
        <dbReference type="ARBA" id="ARBA00005594"/>
    </source>
</evidence>
<evidence type="ECO:0000256" key="7">
    <source>
        <dbReference type="ARBA" id="ARBA00049339"/>
    </source>
</evidence>
<dbReference type="SUPFAM" id="SSF52374">
    <property type="entry name" value="Nucleotidylyl transferase"/>
    <property type="match status" value="1"/>
</dbReference>
<keyword evidence="2 8" id="KW-0436">Ligase</keyword>
<evidence type="ECO:0000256" key="8">
    <source>
        <dbReference type="HAMAP-Rule" id="MF_00123"/>
    </source>
</evidence>
<gene>
    <name evidence="8 13" type="primary">argS</name>
    <name evidence="13" type="ORF">AACH06_10070</name>
</gene>
<dbReference type="EC" id="6.1.1.19" evidence="8"/>
<keyword evidence="8" id="KW-0963">Cytoplasm</keyword>
<feature type="domain" description="DALR anticodon binding" evidence="11">
    <location>
        <begin position="463"/>
        <end position="576"/>
    </location>
</feature>
<evidence type="ECO:0000313" key="13">
    <source>
        <dbReference type="EMBL" id="MEK8031160.1"/>
    </source>
</evidence>
<name>A0ABU9BR86_9BURK</name>
<evidence type="ECO:0000256" key="4">
    <source>
        <dbReference type="ARBA" id="ARBA00022840"/>
    </source>
</evidence>
<reference evidence="13 14" key="1">
    <citation type="submission" date="2024-04" db="EMBL/GenBank/DDBJ databases">
        <title>Novel species of the genus Ideonella isolated from streams.</title>
        <authorList>
            <person name="Lu H."/>
        </authorList>
    </citation>
    <scope>NUCLEOTIDE SEQUENCE [LARGE SCALE GENOMIC DNA]</scope>
    <source>
        <strain evidence="13 14">DXS29W</strain>
    </source>
</reference>
<evidence type="ECO:0000256" key="2">
    <source>
        <dbReference type="ARBA" id="ARBA00022598"/>
    </source>
</evidence>
<dbReference type="Pfam" id="PF00750">
    <property type="entry name" value="tRNA-synt_1d"/>
    <property type="match status" value="1"/>
</dbReference>
<evidence type="ECO:0000256" key="9">
    <source>
        <dbReference type="RuleBase" id="RU363038"/>
    </source>
</evidence>
<dbReference type="Proteomes" id="UP001371218">
    <property type="component" value="Unassembled WGS sequence"/>
</dbReference>
<keyword evidence="3 8" id="KW-0547">Nucleotide-binding</keyword>
<dbReference type="Pfam" id="PF05746">
    <property type="entry name" value="DALR_1"/>
    <property type="match status" value="1"/>
</dbReference>
<keyword evidence="4 8" id="KW-0067">ATP-binding</keyword>
<keyword evidence="5 8" id="KW-0648">Protein biosynthesis</keyword>
<evidence type="ECO:0000256" key="6">
    <source>
        <dbReference type="ARBA" id="ARBA00023146"/>
    </source>
</evidence>
<dbReference type="Gene3D" id="1.10.730.10">
    <property type="entry name" value="Isoleucyl-tRNA Synthetase, Domain 1"/>
    <property type="match status" value="1"/>
</dbReference>
<keyword evidence="10" id="KW-0732">Signal</keyword>
<evidence type="ECO:0000259" key="12">
    <source>
        <dbReference type="SMART" id="SM01016"/>
    </source>
</evidence>
<dbReference type="RefSeq" id="WP_341425521.1">
    <property type="nucleotide sequence ID" value="NZ_JBBUTG010000004.1"/>
</dbReference>
<accession>A0ABU9BR86</accession>
<evidence type="ECO:0000256" key="3">
    <source>
        <dbReference type="ARBA" id="ARBA00022741"/>
    </source>
</evidence>
<dbReference type="InterPro" id="IPR001278">
    <property type="entry name" value="Arg-tRNA-ligase"/>
</dbReference>
<dbReference type="PRINTS" id="PR01038">
    <property type="entry name" value="TRNASYNTHARG"/>
</dbReference>
<dbReference type="InterPro" id="IPR014729">
    <property type="entry name" value="Rossmann-like_a/b/a_fold"/>
</dbReference>
<dbReference type="SUPFAM" id="SSF47323">
    <property type="entry name" value="Anticodon-binding domain of a subclass of class I aminoacyl-tRNA synthetases"/>
    <property type="match status" value="1"/>
</dbReference>
<feature type="signal peptide" evidence="10">
    <location>
        <begin position="1"/>
        <end position="20"/>
    </location>
</feature>
<dbReference type="PANTHER" id="PTHR11956">
    <property type="entry name" value="ARGINYL-TRNA SYNTHETASE"/>
    <property type="match status" value="1"/>
</dbReference>
<dbReference type="Pfam" id="PF03485">
    <property type="entry name" value="Arg_tRNA_synt_N"/>
    <property type="match status" value="1"/>
</dbReference>
<dbReference type="InterPro" id="IPR005148">
    <property type="entry name" value="Arg-tRNA-synth_N"/>
</dbReference>
<dbReference type="InterPro" id="IPR036695">
    <property type="entry name" value="Arg-tRNA-synth_N_sf"/>
</dbReference>
<dbReference type="Gene3D" id="3.40.50.620">
    <property type="entry name" value="HUPs"/>
    <property type="match status" value="1"/>
</dbReference>
<comment type="subunit">
    <text evidence="8">Monomer.</text>
</comment>
<dbReference type="PANTHER" id="PTHR11956:SF5">
    <property type="entry name" value="ARGININE--TRNA LIGASE, CYTOPLASMIC"/>
    <property type="match status" value="1"/>
</dbReference>
<comment type="catalytic activity">
    <reaction evidence="7 8">
        <text>tRNA(Arg) + L-arginine + ATP = L-arginyl-tRNA(Arg) + AMP + diphosphate</text>
        <dbReference type="Rhea" id="RHEA:20301"/>
        <dbReference type="Rhea" id="RHEA-COMP:9658"/>
        <dbReference type="Rhea" id="RHEA-COMP:9673"/>
        <dbReference type="ChEBI" id="CHEBI:30616"/>
        <dbReference type="ChEBI" id="CHEBI:32682"/>
        <dbReference type="ChEBI" id="CHEBI:33019"/>
        <dbReference type="ChEBI" id="CHEBI:78442"/>
        <dbReference type="ChEBI" id="CHEBI:78513"/>
        <dbReference type="ChEBI" id="CHEBI:456215"/>
        <dbReference type="EC" id="6.1.1.19"/>
    </reaction>
</comment>
<comment type="caution">
    <text evidence="8">Lacks conserved residue(s) required for the propagation of feature annotation.</text>
</comment>
<keyword evidence="6 8" id="KW-0030">Aminoacyl-tRNA synthetase</keyword>
<evidence type="ECO:0000313" key="14">
    <source>
        <dbReference type="Proteomes" id="UP001371218"/>
    </source>
</evidence>
<evidence type="ECO:0000256" key="5">
    <source>
        <dbReference type="ARBA" id="ARBA00022917"/>
    </source>
</evidence>
<evidence type="ECO:0000256" key="10">
    <source>
        <dbReference type="SAM" id="SignalP"/>
    </source>
</evidence>
<organism evidence="13 14">
    <name type="scientific">Ideonella lacteola</name>
    <dbReference type="NCBI Taxonomy" id="2984193"/>
    <lineage>
        <taxon>Bacteria</taxon>
        <taxon>Pseudomonadati</taxon>
        <taxon>Pseudomonadota</taxon>
        <taxon>Betaproteobacteria</taxon>
        <taxon>Burkholderiales</taxon>
        <taxon>Sphaerotilaceae</taxon>
        <taxon>Ideonella</taxon>
    </lineage>
</organism>
<dbReference type="InterPro" id="IPR008909">
    <property type="entry name" value="DALR_anticod-bd"/>
</dbReference>
<protein>
    <recommendedName>
        <fullName evidence="8">Arginine--tRNA ligase</fullName>
        <ecNumber evidence="8">6.1.1.19</ecNumber>
    </recommendedName>
    <alternativeName>
        <fullName evidence="8">Arginyl-tRNA synthetase</fullName>
        <shortName evidence="8">ArgRS</shortName>
    </alternativeName>
</protein>
<dbReference type="Gene3D" id="3.30.1360.70">
    <property type="entry name" value="Arginyl tRNA synthetase N-terminal domain"/>
    <property type="match status" value="1"/>
</dbReference>
<dbReference type="InterPro" id="IPR009080">
    <property type="entry name" value="tRNAsynth_Ia_anticodon-bd"/>
</dbReference>
<comment type="subcellular location">
    <subcellularLocation>
        <location evidence="8">Cytoplasm</location>
    </subcellularLocation>
</comment>
<dbReference type="NCBIfam" id="TIGR00456">
    <property type="entry name" value="argS"/>
    <property type="match status" value="1"/>
</dbReference>
<dbReference type="InterPro" id="IPR035684">
    <property type="entry name" value="ArgRS_core"/>
</dbReference>
<comment type="caution">
    <text evidence="13">The sequence shown here is derived from an EMBL/GenBank/DDBJ whole genome shotgun (WGS) entry which is preliminary data.</text>
</comment>
<evidence type="ECO:0000259" key="11">
    <source>
        <dbReference type="SMART" id="SM00836"/>
    </source>
</evidence>
<sequence length="576" mass="62917">MSRQLTLLQLLDVRVSAALAAAGCEGAPAVIVRAARPEFGDFQANGVMAAAKARRQNPRELAEQVVAHLDLAGIASRVEIAGPGFINITLAPEFLAARTAAALAGESLGVPRPQPLRVVIDYSSSNLAKEMHVGHLRSTIIGDALARVLRFLGHTVIAQNHIGDWGTQFGMLTAFLVEIEKGVGTELALSDLEDFYRRAKQRMDEDPEFADTARQYVVRLQGGDAEVQTLWRRFLDVSMRHCEAVYDMLGVGLTRADLKGESAYNDELPGILRDLQAQGLAVESDGAQVVFLDEFRSKEGQAQAYIVQKQDGGYLYSTTDLAALRHRVRDLGAHRVLYVVDQRQGLHFQQLFCLARKAGYVDDTVSLEHVGFGVMMGEDNKPFKTRSGGTVKLCELLKEAAERAFLLVTQKNPDLPEDARRDIAHAVGVGAVKFADLSKNRASDYVFSWASMLAFEGYTAPYLQYAYTRSSKVLRDAGQLAITAPITLVDAPERALALQLACLADALNGVAKDAAPHHLCAYLFELAVVFSRFYEQCPVLRSDGAVRASRLQLCRLTADTLRVGLGLLGIRTVDAM</sequence>
<comment type="similarity">
    <text evidence="1 8 9">Belongs to the class-I aminoacyl-tRNA synthetase family.</text>
</comment>
<dbReference type="GO" id="GO:0004814">
    <property type="term" value="F:arginine-tRNA ligase activity"/>
    <property type="evidence" value="ECO:0007669"/>
    <property type="project" value="UniProtKB-EC"/>
</dbReference>
<dbReference type="HAMAP" id="MF_00123">
    <property type="entry name" value="Arg_tRNA_synth"/>
    <property type="match status" value="1"/>
</dbReference>